<feature type="compositionally biased region" description="Basic and acidic residues" evidence="1">
    <location>
        <begin position="99"/>
        <end position="113"/>
    </location>
</feature>
<keyword evidence="3" id="KW-1185">Reference proteome</keyword>
<reference evidence="2 3" key="1">
    <citation type="submission" date="2022-02" db="EMBL/GenBank/DDBJ databases">
        <title>Paenibacillus sp. MBLB1776 Whole Genome Shotgun Sequencing.</title>
        <authorList>
            <person name="Hwang C.Y."/>
            <person name="Cho E.-S."/>
            <person name="Seo M.-J."/>
        </authorList>
    </citation>
    <scope>NUCLEOTIDE SEQUENCE [LARGE SCALE GENOMIC DNA]</scope>
    <source>
        <strain evidence="2 3">MBLB1776</strain>
    </source>
</reference>
<dbReference type="AlphaFoldDB" id="A0AA96LDM2"/>
<evidence type="ECO:0000256" key="1">
    <source>
        <dbReference type="SAM" id="MobiDB-lite"/>
    </source>
</evidence>
<accession>A0AA96LDM2</accession>
<dbReference type="RefSeq" id="WP_315605602.1">
    <property type="nucleotide sequence ID" value="NZ_CP130318.1"/>
</dbReference>
<feature type="region of interest" description="Disordered" evidence="1">
    <location>
        <begin position="90"/>
        <end position="114"/>
    </location>
</feature>
<proteinExistence type="predicted"/>
<sequence length="161" mass="18610">MLTYEEKLAILDKFPELERHEVSLGRINYHYPGSAYDKKTVAYHLHPNGNGFVYAGRLQGYDVNDKGFVNIRDYEAEPLRQLIAESIRSLTGEPGESEAGDRRQNEAGNKEEYWTGSEGEQLRVFYEDELWYIYAGANLESACETYEEVEEYMAEEGFRRG</sequence>
<dbReference type="EMBL" id="CP130318">
    <property type="protein sequence ID" value="WNQ11827.1"/>
    <property type="molecule type" value="Genomic_DNA"/>
</dbReference>
<evidence type="ECO:0000313" key="3">
    <source>
        <dbReference type="Proteomes" id="UP001305702"/>
    </source>
</evidence>
<evidence type="ECO:0000313" key="2">
    <source>
        <dbReference type="EMBL" id="WNQ11827.1"/>
    </source>
</evidence>
<dbReference type="KEGG" id="paun:MJA45_01870"/>
<gene>
    <name evidence="2" type="ORF">MJA45_01870</name>
</gene>
<protein>
    <submittedName>
        <fullName evidence="2">Uncharacterized protein</fullName>
    </submittedName>
</protein>
<name>A0AA96LDM2_9BACL</name>
<organism evidence="2 3">
    <name type="scientific">Paenibacillus aurantius</name>
    <dbReference type="NCBI Taxonomy" id="2918900"/>
    <lineage>
        <taxon>Bacteria</taxon>
        <taxon>Bacillati</taxon>
        <taxon>Bacillota</taxon>
        <taxon>Bacilli</taxon>
        <taxon>Bacillales</taxon>
        <taxon>Paenibacillaceae</taxon>
        <taxon>Paenibacillus</taxon>
    </lineage>
</organism>
<dbReference type="Proteomes" id="UP001305702">
    <property type="component" value="Chromosome"/>
</dbReference>